<dbReference type="AlphaFoldDB" id="A0A426ZUB9"/>
<dbReference type="InterPro" id="IPR001810">
    <property type="entry name" value="F-box_dom"/>
</dbReference>
<organism evidence="3 4">
    <name type="scientific">Ensete ventricosum</name>
    <name type="common">Abyssinian banana</name>
    <name type="synonym">Musa ensete</name>
    <dbReference type="NCBI Taxonomy" id="4639"/>
    <lineage>
        <taxon>Eukaryota</taxon>
        <taxon>Viridiplantae</taxon>
        <taxon>Streptophyta</taxon>
        <taxon>Embryophyta</taxon>
        <taxon>Tracheophyta</taxon>
        <taxon>Spermatophyta</taxon>
        <taxon>Magnoliopsida</taxon>
        <taxon>Liliopsida</taxon>
        <taxon>Zingiberales</taxon>
        <taxon>Musaceae</taxon>
        <taxon>Ensete</taxon>
    </lineage>
</organism>
<evidence type="ECO:0000313" key="4">
    <source>
        <dbReference type="Proteomes" id="UP000287651"/>
    </source>
</evidence>
<evidence type="ECO:0000259" key="2">
    <source>
        <dbReference type="Pfam" id="PF00646"/>
    </source>
</evidence>
<dbReference type="EMBL" id="AMZH03004998">
    <property type="protein sequence ID" value="RRT67560.1"/>
    <property type="molecule type" value="Genomic_DNA"/>
</dbReference>
<dbReference type="InterPro" id="IPR036047">
    <property type="entry name" value="F-box-like_dom_sf"/>
</dbReference>
<dbReference type="Proteomes" id="UP000287651">
    <property type="component" value="Unassembled WGS sequence"/>
</dbReference>
<comment type="caution">
    <text evidence="3">The sequence shown here is derived from an EMBL/GenBank/DDBJ whole genome shotgun (WGS) entry which is preliminary data.</text>
</comment>
<feature type="domain" description="F-box" evidence="2">
    <location>
        <begin position="71"/>
        <end position="112"/>
    </location>
</feature>
<feature type="region of interest" description="Disordered" evidence="1">
    <location>
        <begin position="1"/>
        <end position="33"/>
    </location>
</feature>
<name>A0A426ZUB9_ENSVE</name>
<accession>A0A426ZUB9</accession>
<reference evidence="3 4" key="1">
    <citation type="journal article" date="2014" name="Agronomy (Basel)">
        <title>A Draft Genome Sequence for Ensete ventricosum, the Drought-Tolerant Tree Against Hunger.</title>
        <authorList>
            <person name="Harrison J."/>
            <person name="Moore K.A."/>
            <person name="Paszkiewicz K."/>
            <person name="Jones T."/>
            <person name="Grant M."/>
            <person name="Ambacheew D."/>
            <person name="Muzemil S."/>
            <person name="Studholme D.J."/>
        </authorList>
    </citation>
    <scope>NUCLEOTIDE SEQUENCE [LARGE SCALE GENOMIC DNA]</scope>
</reference>
<proteinExistence type="predicted"/>
<protein>
    <recommendedName>
        <fullName evidence="2">F-box domain-containing protein</fullName>
    </recommendedName>
</protein>
<evidence type="ECO:0000256" key="1">
    <source>
        <dbReference type="SAM" id="MobiDB-lite"/>
    </source>
</evidence>
<dbReference type="Pfam" id="PF00646">
    <property type="entry name" value="F-box"/>
    <property type="match status" value="1"/>
</dbReference>
<gene>
    <name evidence="3" type="ORF">B296_00026080</name>
</gene>
<evidence type="ECO:0000313" key="3">
    <source>
        <dbReference type="EMBL" id="RRT67560.1"/>
    </source>
</evidence>
<sequence>MATDSARRRHRKEATLTTALLPGEEARRKHQQRRPMRALRIECDYTVAWRKELLRSTSKEGPKEAEANRDWSELTPVCLANVLRRLTLEDRWKGVMLVCRSWLAAARDLDLYAALDLEPAFESAGSSRADSAEWWTPAFQRRVDAMLRSAAVWAEGSLREIRVRHCSDEALCFAAER</sequence>
<dbReference type="Gene3D" id="1.20.1280.50">
    <property type="match status" value="1"/>
</dbReference>
<dbReference type="SUPFAM" id="SSF81383">
    <property type="entry name" value="F-box domain"/>
    <property type="match status" value="1"/>
</dbReference>